<accession>A0A6C0KE78</accession>
<evidence type="ECO:0000313" key="1">
    <source>
        <dbReference type="EMBL" id="QHU16332.1"/>
    </source>
</evidence>
<organism evidence="1">
    <name type="scientific">viral metagenome</name>
    <dbReference type="NCBI Taxonomy" id="1070528"/>
    <lineage>
        <taxon>unclassified sequences</taxon>
        <taxon>metagenomes</taxon>
        <taxon>organismal metagenomes</taxon>
    </lineage>
</organism>
<name>A0A6C0KE78_9ZZZZ</name>
<proteinExistence type="predicted"/>
<protein>
    <submittedName>
        <fullName evidence="1">Uncharacterized protein</fullName>
    </submittedName>
</protein>
<dbReference type="AlphaFoldDB" id="A0A6C0KE78"/>
<reference evidence="1" key="1">
    <citation type="journal article" date="2020" name="Nature">
        <title>Giant virus diversity and host interactions through global metagenomics.</title>
        <authorList>
            <person name="Schulz F."/>
            <person name="Roux S."/>
            <person name="Paez-Espino D."/>
            <person name="Jungbluth S."/>
            <person name="Walsh D.A."/>
            <person name="Denef V.J."/>
            <person name="McMahon K.D."/>
            <person name="Konstantinidis K.T."/>
            <person name="Eloe-Fadrosh E.A."/>
            <person name="Kyrpides N.C."/>
            <person name="Woyke T."/>
        </authorList>
    </citation>
    <scope>NUCLEOTIDE SEQUENCE</scope>
    <source>
        <strain evidence="1">GVMAG-S-3300011013-78</strain>
    </source>
</reference>
<dbReference type="EMBL" id="MN740879">
    <property type="protein sequence ID" value="QHU16332.1"/>
    <property type="molecule type" value="Genomic_DNA"/>
</dbReference>
<sequence>MNEINDIRKESDFKGITFSKFKVSEVKKELLNNILHGKIENACYWLAELLCAGHFIDIWNSILLVMSQRIHLGNIKLPIYLEMRYQEFRDIVQNGYIDNEIRMRNNVKIRLLFAEIIAILSMSNKKHNLERIKIKPEEFIITELTSKLRADHVNYARSIYKQEDPKELFIAINELQYHLSENSQNMYNACYWIEWILYFETMCKKKKEKCIAGRRSFVNVDDKSQKDIVWIIWEGIMYESKKRPKIIQNCINALLNLFTIRYTQAVKRGRIYIIYFSVALLTEMINYNQELITNKSKLEIIKQKNNLIFKEIKKNEITPKIDYLFKGKESTSLEKSISKIEKMNSILFFSK</sequence>